<dbReference type="EMBL" id="JACEIK010000653">
    <property type="protein sequence ID" value="MCD7460442.1"/>
    <property type="molecule type" value="Genomic_DNA"/>
</dbReference>
<feature type="non-terminal residue" evidence="1">
    <location>
        <position position="1"/>
    </location>
</feature>
<evidence type="ECO:0000313" key="2">
    <source>
        <dbReference type="Proteomes" id="UP000823775"/>
    </source>
</evidence>
<organism evidence="1 2">
    <name type="scientific">Datura stramonium</name>
    <name type="common">Jimsonweed</name>
    <name type="synonym">Common thornapple</name>
    <dbReference type="NCBI Taxonomy" id="4076"/>
    <lineage>
        <taxon>Eukaryota</taxon>
        <taxon>Viridiplantae</taxon>
        <taxon>Streptophyta</taxon>
        <taxon>Embryophyta</taxon>
        <taxon>Tracheophyta</taxon>
        <taxon>Spermatophyta</taxon>
        <taxon>Magnoliopsida</taxon>
        <taxon>eudicotyledons</taxon>
        <taxon>Gunneridae</taxon>
        <taxon>Pentapetalae</taxon>
        <taxon>asterids</taxon>
        <taxon>lamiids</taxon>
        <taxon>Solanales</taxon>
        <taxon>Solanaceae</taxon>
        <taxon>Solanoideae</taxon>
        <taxon>Datureae</taxon>
        <taxon>Datura</taxon>
    </lineage>
</organism>
<gene>
    <name evidence="1" type="ORF">HAX54_043563</name>
</gene>
<sequence>ARGASTQHNQLRDGALHWRYKPREAVAVQHTAWRDAPVAMAHCQARRSPAPCARHSYPVR</sequence>
<proteinExistence type="predicted"/>
<dbReference type="Proteomes" id="UP000823775">
    <property type="component" value="Unassembled WGS sequence"/>
</dbReference>
<comment type="caution">
    <text evidence="1">The sequence shown here is derived from an EMBL/GenBank/DDBJ whole genome shotgun (WGS) entry which is preliminary data.</text>
</comment>
<accession>A0ABS8SPM8</accession>
<protein>
    <submittedName>
        <fullName evidence="1">Uncharacterized protein</fullName>
    </submittedName>
</protein>
<evidence type="ECO:0000313" key="1">
    <source>
        <dbReference type="EMBL" id="MCD7460442.1"/>
    </source>
</evidence>
<keyword evidence="2" id="KW-1185">Reference proteome</keyword>
<reference evidence="1 2" key="1">
    <citation type="journal article" date="2021" name="BMC Genomics">
        <title>Datura genome reveals duplications of psychoactive alkaloid biosynthetic genes and high mutation rate following tissue culture.</title>
        <authorList>
            <person name="Rajewski A."/>
            <person name="Carter-House D."/>
            <person name="Stajich J."/>
            <person name="Litt A."/>
        </authorList>
    </citation>
    <scope>NUCLEOTIDE SEQUENCE [LARGE SCALE GENOMIC DNA]</scope>
    <source>
        <strain evidence="1">AR-01</strain>
    </source>
</reference>
<name>A0ABS8SPM8_DATST</name>